<dbReference type="InterPro" id="IPR036059">
    <property type="entry name" value="TldD/PmbA_sf"/>
</dbReference>
<dbReference type="GO" id="GO:0005829">
    <property type="term" value="C:cytosol"/>
    <property type="evidence" value="ECO:0007669"/>
    <property type="project" value="TreeGrafter"/>
</dbReference>
<dbReference type="OrthoDB" id="84520at2157"/>
<organism evidence="3 4">
    <name type="scientific">Metallosphaera hakonensis JCM 8857 = DSM 7519</name>
    <dbReference type="NCBI Taxonomy" id="1293036"/>
    <lineage>
        <taxon>Archaea</taxon>
        <taxon>Thermoproteota</taxon>
        <taxon>Thermoprotei</taxon>
        <taxon>Sulfolobales</taxon>
        <taxon>Sulfolobaceae</taxon>
        <taxon>Metallosphaera</taxon>
    </lineage>
</organism>
<protein>
    <submittedName>
        <fullName evidence="3">Peptidase</fullName>
    </submittedName>
</protein>
<dbReference type="SUPFAM" id="SSF111283">
    <property type="entry name" value="Putative modulator of DNA gyrase, PmbA/TldD"/>
    <property type="match status" value="1"/>
</dbReference>
<dbReference type="GO" id="GO:0008237">
    <property type="term" value="F:metallopeptidase activity"/>
    <property type="evidence" value="ECO:0007669"/>
    <property type="project" value="InterPro"/>
</dbReference>
<reference evidence="3 4" key="1">
    <citation type="submission" date="2018-05" db="EMBL/GenBank/DDBJ databases">
        <title>Complete Genome Sequences of Extremely Thermoacidophilic, Metal-Mobilizing Type-Strain Members of the Archaeal Family Sulfolobaceae: Acidianus brierleyi DSM-1651T, Acidianus sulfidivorans DSM-18786T, Metallosphaera hakonensis DSM-7519T, and Metallosphaera prunae DSM-10039T.</title>
        <authorList>
            <person name="Counts J.A."/>
            <person name="Kelly R.M."/>
        </authorList>
    </citation>
    <scope>NUCLEOTIDE SEQUENCE [LARGE SCALE GENOMIC DNA]</scope>
    <source>
        <strain evidence="3 4">HO1-1</strain>
    </source>
</reference>
<dbReference type="PANTHER" id="PTHR30624:SF0">
    <property type="entry name" value="METALLOPROTEASE SLR0863"/>
    <property type="match status" value="1"/>
</dbReference>
<dbReference type="KEGG" id="mhk:DFR87_11630"/>
<dbReference type="InterPro" id="IPR051463">
    <property type="entry name" value="Peptidase_U62_metallo"/>
</dbReference>
<evidence type="ECO:0000259" key="2">
    <source>
        <dbReference type="Pfam" id="PF19289"/>
    </source>
</evidence>
<reference evidence="4" key="3">
    <citation type="submission" date="2020-03" db="EMBL/GenBank/DDBJ databases">
        <title>Sequencing and Assembly of Multiple Reported Metal-Biooxidizing Members of the Extremely Thermoacidophilic Archaeal Family Sulfolobaceae.</title>
        <authorList>
            <person name="Counts J.A."/>
            <person name="Kelly R.M."/>
        </authorList>
    </citation>
    <scope>NUCLEOTIDE SEQUENCE [LARGE SCALE GENOMIC DNA]</scope>
    <source>
        <strain evidence="4">HO1-1</strain>
    </source>
</reference>
<evidence type="ECO:0000313" key="3">
    <source>
        <dbReference type="EMBL" id="AWS00225.1"/>
    </source>
</evidence>
<dbReference type="GeneID" id="36836002"/>
<dbReference type="Pfam" id="PF19289">
    <property type="entry name" value="PmbA_TldD_3rd"/>
    <property type="match status" value="1"/>
</dbReference>
<comment type="similarity">
    <text evidence="1">Belongs to the peptidase U62 family.</text>
</comment>
<proteinExistence type="inferred from homology"/>
<dbReference type="PANTHER" id="PTHR30624">
    <property type="entry name" value="UNCHARACTERIZED PROTEIN TLDD AND PMBA"/>
    <property type="match status" value="1"/>
</dbReference>
<dbReference type="STRING" id="1293036.GCA_001315825_02036"/>
<dbReference type="InterPro" id="IPR045569">
    <property type="entry name" value="Metalloprtase-TldD/E_C"/>
</dbReference>
<evidence type="ECO:0000256" key="1">
    <source>
        <dbReference type="ARBA" id="ARBA00005836"/>
    </source>
</evidence>
<name>A0A2U9IW45_9CREN</name>
<feature type="domain" description="Metalloprotease TldD/E C-terminal" evidence="2">
    <location>
        <begin position="144"/>
        <end position="331"/>
    </location>
</feature>
<gene>
    <name evidence="3" type="ORF">DFR87_11630</name>
</gene>
<dbReference type="GO" id="GO:0006508">
    <property type="term" value="P:proteolysis"/>
    <property type="evidence" value="ECO:0007669"/>
    <property type="project" value="InterPro"/>
</dbReference>
<accession>A0A2U9IW45</accession>
<evidence type="ECO:0000313" key="4">
    <source>
        <dbReference type="Proteomes" id="UP000247586"/>
    </source>
</evidence>
<sequence>MKFTLETESLIKEKSAHDWIIYSSKRVISSDRYLSKTGWSSQGEDRKPVSLCESFTHPSLNKWEKASHVLESLKEGERVEVRKVRREISWADHTCVEEKIVNFVTLKGRTFAFTGDPTDIPSVLEFLKESSEFRPTTLFMDRGTLILDPEATGFLLRALMEMLKGDSRLLSKEERGLPDITLYDDPLIPYSHVFYTFDDEGVKTKRKELVGNGQVLDYLGTLYLGSEGNGRGIYPKPDFFNAVLKPGDWKIHELMDETRNGFLILGARGSEVVRKSIRIKPGKVVHLGNGELMIREIAIPFSDLSTLDAITGDTRLVYLDEDHGAVAPFIRVSGRLLY</sequence>
<dbReference type="RefSeq" id="WP_054836917.1">
    <property type="nucleotide sequence ID" value="NZ_BBBA01000014.1"/>
</dbReference>
<keyword evidence="4" id="KW-1185">Reference proteome</keyword>
<dbReference type="AlphaFoldDB" id="A0A2U9IW45"/>
<dbReference type="EMBL" id="CP029287">
    <property type="protein sequence ID" value="AWS00225.1"/>
    <property type="molecule type" value="Genomic_DNA"/>
</dbReference>
<dbReference type="Proteomes" id="UP000247586">
    <property type="component" value="Chromosome"/>
</dbReference>
<reference evidence="4" key="2">
    <citation type="submission" date="2020-03" db="EMBL/GenBank/DDBJ databases">
        <title>Complete Genome Sequences of Extremely Thermoacidophilic, Metal-Mobilizing Type-Strain Members of the Archaeal Family Sulfolobaceae: Acidianus brierleyi DSM-1651T, Acidianus sulfidivorans DSM-18786T, Metallosphaera hakonensis DSM-7519T, and Metallosphaera prunae DSM-10039T.</title>
        <authorList>
            <person name="Counts J.A."/>
            <person name="Kelly R.M."/>
        </authorList>
    </citation>
    <scope>NUCLEOTIDE SEQUENCE [LARGE SCALE GENOMIC DNA]</scope>
    <source>
        <strain evidence="4">HO1-1</strain>
    </source>
</reference>